<sequence length="699" mass="75500">MRTKSRLLVQRPPADFDEVKRRFIRQNRELAKNNSTQSLRIRSLELEVSRLLADNLDLRENVFRLESELFTARGQVSRDAVRKIKEELQAKIAELSGLVGVLDDAAGQREDGNARPPTTEKKAIEGQWRERQPLTEVMRENQMPTIVEDKQYPRRTLGADEIQAIRLSDHSSNESPDLGPPPIAHFDYEDPVKHASPSASRTSPRTAEEDVLPGLSVNFETRRKRKDGQPKLEIRRHSILSQSPEKKDSSEGSTMLRTGAKRKLADRDIERSIRPPSKDDFTFSRRATSGDPRVGSEQAPAACGESIVESSAEVGHDVTAPPKPVRKVLGDMSVNMSPRKVTARTEKPGKDETEKLVKAPAARSTSASSRSQSRTRRASALPLPSPPREQVLPTVEIPPPSEQPATTALPPKTPAASDLFSPTPSEPSARPAESRAGTPPPGDLSTLSTTTTNGDGARPSRRARAAVNYAEPSLMAKMRRPSKQLVDAISGLQDPRRAMSVTGERKVPGSARMVVIKQEPQDDDDDEAWKALPPLASAEEMRRAGSPLGLKSSSAADGSSDTALSGAVEEQPEQPATTAPSAASATISALMAGSRKRRDAHPPSQEPLGTDLDAATAKLADLDIYDFKDSSSPAGQGSNAVGATFKERAHRRHSSVPKDLPMQHGSAVSEAAKPIGGVAAGGGGGRSERAASRRRSMML</sequence>
<comment type="subcellular location">
    <subcellularLocation>
        <location evidence="1">Chromosome</location>
        <location evidence="1">Centromere</location>
    </subcellularLocation>
</comment>
<accession>A0AAV9JWQ1</accession>
<evidence type="ECO:0000313" key="14">
    <source>
        <dbReference type="Proteomes" id="UP001324427"/>
    </source>
</evidence>
<dbReference type="EMBL" id="JAVFHQ010000003">
    <property type="protein sequence ID" value="KAK4549952.1"/>
    <property type="molecule type" value="Genomic_DNA"/>
</dbReference>
<feature type="compositionally biased region" description="Polar residues" evidence="10">
    <location>
        <begin position="445"/>
        <end position="454"/>
    </location>
</feature>
<evidence type="ECO:0000256" key="3">
    <source>
        <dbReference type="ARBA" id="ARBA00022454"/>
    </source>
</evidence>
<gene>
    <name evidence="13" type="ORF">LTR36_005253</name>
</gene>
<keyword evidence="8" id="KW-0137">Centromere</keyword>
<evidence type="ECO:0000256" key="1">
    <source>
        <dbReference type="ARBA" id="ARBA00004584"/>
    </source>
</evidence>
<feature type="region of interest" description="Disordered" evidence="10">
    <location>
        <begin position="496"/>
        <end position="614"/>
    </location>
</feature>
<feature type="region of interest" description="Disordered" evidence="10">
    <location>
        <begin position="107"/>
        <end position="128"/>
    </location>
</feature>
<feature type="compositionally biased region" description="Low complexity" evidence="10">
    <location>
        <begin position="575"/>
        <end position="589"/>
    </location>
</feature>
<keyword evidence="4" id="KW-0132">Cell division</keyword>
<keyword evidence="3" id="KW-0158">Chromosome</keyword>
<feature type="compositionally biased region" description="Basic and acidic residues" evidence="10">
    <location>
        <begin position="343"/>
        <end position="357"/>
    </location>
</feature>
<dbReference type="GO" id="GO:0005634">
    <property type="term" value="C:nucleus"/>
    <property type="evidence" value="ECO:0007669"/>
    <property type="project" value="InterPro"/>
</dbReference>
<keyword evidence="5" id="KW-0159">Chromosome partition</keyword>
<keyword evidence="14" id="KW-1185">Reference proteome</keyword>
<dbReference type="GO" id="GO:0000779">
    <property type="term" value="C:condensed chromosome, centromeric region"/>
    <property type="evidence" value="ECO:0007669"/>
    <property type="project" value="UniProtKB-ARBA"/>
</dbReference>
<feature type="region of interest" description="Disordered" evidence="10">
    <location>
        <begin position="627"/>
        <end position="699"/>
    </location>
</feature>
<feature type="compositionally biased region" description="Low complexity" evidence="10">
    <location>
        <begin position="404"/>
        <end position="416"/>
    </location>
</feature>
<keyword evidence="6 9" id="KW-0175">Coiled coil</keyword>
<feature type="region of interest" description="Disordered" evidence="10">
    <location>
        <begin position="167"/>
        <end position="472"/>
    </location>
</feature>
<dbReference type="AlphaFoldDB" id="A0AAV9JWQ1"/>
<evidence type="ECO:0000256" key="5">
    <source>
        <dbReference type="ARBA" id="ARBA00022829"/>
    </source>
</evidence>
<organism evidence="13 14">
    <name type="scientific">Oleoguttula mirabilis</name>
    <dbReference type="NCBI Taxonomy" id="1507867"/>
    <lineage>
        <taxon>Eukaryota</taxon>
        <taxon>Fungi</taxon>
        <taxon>Dikarya</taxon>
        <taxon>Ascomycota</taxon>
        <taxon>Pezizomycotina</taxon>
        <taxon>Dothideomycetes</taxon>
        <taxon>Dothideomycetidae</taxon>
        <taxon>Mycosphaerellales</taxon>
        <taxon>Teratosphaeriaceae</taxon>
        <taxon>Oleoguttula</taxon>
    </lineage>
</organism>
<evidence type="ECO:0000313" key="13">
    <source>
        <dbReference type="EMBL" id="KAK4549952.1"/>
    </source>
</evidence>
<comment type="caution">
    <text evidence="13">The sequence shown here is derived from an EMBL/GenBank/DDBJ whole genome shotgun (WGS) entry which is preliminary data.</text>
</comment>
<dbReference type="InterPro" id="IPR011515">
    <property type="entry name" value="Shugoshin_C"/>
</dbReference>
<reference evidence="13 14" key="1">
    <citation type="submission" date="2021-11" db="EMBL/GenBank/DDBJ databases">
        <title>Black yeast isolated from Biological Soil Crust.</title>
        <authorList>
            <person name="Kurbessoian T."/>
        </authorList>
    </citation>
    <scope>NUCLEOTIDE SEQUENCE [LARGE SCALE GENOMIC DNA]</scope>
    <source>
        <strain evidence="13 14">CCFEE 5522</strain>
    </source>
</reference>
<feature type="compositionally biased region" description="Polar residues" evidence="10">
    <location>
        <begin position="630"/>
        <end position="641"/>
    </location>
</feature>
<keyword evidence="7" id="KW-0131">Cell cycle</keyword>
<feature type="coiled-coil region" evidence="9">
    <location>
        <begin position="41"/>
        <end position="98"/>
    </location>
</feature>
<dbReference type="Proteomes" id="UP001324427">
    <property type="component" value="Unassembled WGS sequence"/>
</dbReference>
<evidence type="ECO:0000256" key="10">
    <source>
        <dbReference type="SAM" id="MobiDB-lite"/>
    </source>
</evidence>
<dbReference type="GO" id="GO:0051301">
    <property type="term" value="P:cell division"/>
    <property type="evidence" value="ECO:0007669"/>
    <property type="project" value="UniProtKB-KW"/>
</dbReference>
<feature type="compositionally biased region" description="Low complexity" evidence="10">
    <location>
        <begin position="548"/>
        <end position="567"/>
    </location>
</feature>
<evidence type="ECO:0000256" key="2">
    <source>
        <dbReference type="ARBA" id="ARBA00010845"/>
    </source>
</evidence>
<feature type="domain" description="Shugoshin N-terminal coiled-coil" evidence="12">
    <location>
        <begin position="19"/>
        <end position="62"/>
    </location>
</feature>
<feature type="domain" description="Shugoshin C-terminal" evidence="11">
    <location>
        <begin position="457"/>
        <end position="480"/>
    </location>
</feature>
<feature type="compositionally biased region" description="Basic and acidic residues" evidence="10">
    <location>
        <begin position="263"/>
        <end position="283"/>
    </location>
</feature>
<evidence type="ECO:0000259" key="11">
    <source>
        <dbReference type="Pfam" id="PF07557"/>
    </source>
</evidence>
<evidence type="ECO:0000256" key="8">
    <source>
        <dbReference type="ARBA" id="ARBA00023328"/>
    </source>
</evidence>
<dbReference type="Pfam" id="PF07557">
    <property type="entry name" value="Shugoshin_C"/>
    <property type="match status" value="1"/>
</dbReference>
<evidence type="ECO:0000256" key="6">
    <source>
        <dbReference type="ARBA" id="ARBA00023054"/>
    </source>
</evidence>
<feature type="compositionally biased region" description="Low complexity" evidence="10">
    <location>
        <begin position="361"/>
        <end position="372"/>
    </location>
</feature>
<dbReference type="GO" id="GO:0045132">
    <property type="term" value="P:meiotic chromosome segregation"/>
    <property type="evidence" value="ECO:0007669"/>
    <property type="project" value="InterPro"/>
</dbReference>
<evidence type="ECO:0008006" key="15">
    <source>
        <dbReference type="Google" id="ProtNLM"/>
    </source>
</evidence>
<name>A0AAV9JWQ1_9PEZI</name>
<proteinExistence type="inferred from homology"/>
<protein>
    <recommendedName>
        <fullName evidence="15">Shugoshin</fullName>
    </recommendedName>
</protein>
<evidence type="ECO:0000256" key="7">
    <source>
        <dbReference type="ARBA" id="ARBA00023306"/>
    </source>
</evidence>
<comment type="similarity">
    <text evidence="2">Belongs to the shugoshin family.</text>
</comment>
<evidence type="ECO:0000256" key="4">
    <source>
        <dbReference type="ARBA" id="ARBA00022618"/>
    </source>
</evidence>
<dbReference type="Pfam" id="PF07558">
    <property type="entry name" value="Shugoshin_N"/>
    <property type="match status" value="1"/>
</dbReference>
<evidence type="ECO:0000259" key="12">
    <source>
        <dbReference type="Pfam" id="PF07558"/>
    </source>
</evidence>
<dbReference type="InterPro" id="IPR011516">
    <property type="entry name" value="Shugoshin_N"/>
</dbReference>
<evidence type="ECO:0000256" key="9">
    <source>
        <dbReference type="SAM" id="Coils"/>
    </source>
</evidence>
<feature type="compositionally biased region" description="Basic and acidic residues" evidence="10">
    <location>
        <begin position="227"/>
        <end position="236"/>
    </location>
</feature>